<dbReference type="OrthoDB" id="292134at2157"/>
<accession>A0A202EAF8</accession>
<feature type="compositionally biased region" description="Acidic residues" evidence="1">
    <location>
        <begin position="197"/>
        <end position="208"/>
    </location>
</feature>
<evidence type="ECO:0000313" key="6">
    <source>
        <dbReference type="EMBL" id="OVE84950.1"/>
    </source>
</evidence>
<evidence type="ECO:0000259" key="3">
    <source>
        <dbReference type="Pfam" id="PF26236"/>
    </source>
</evidence>
<evidence type="ECO:0000259" key="5">
    <source>
        <dbReference type="Pfam" id="PF26238"/>
    </source>
</evidence>
<proteinExistence type="predicted"/>
<evidence type="ECO:0000256" key="1">
    <source>
        <dbReference type="SAM" id="MobiDB-lite"/>
    </source>
</evidence>
<keyword evidence="2" id="KW-1133">Transmembrane helix</keyword>
<evidence type="ECO:0000259" key="4">
    <source>
        <dbReference type="Pfam" id="PF26237"/>
    </source>
</evidence>
<feature type="domain" description="DUF8054" evidence="5">
    <location>
        <begin position="211"/>
        <end position="312"/>
    </location>
</feature>
<dbReference type="EMBL" id="MWPH01000002">
    <property type="protein sequence ID" value="OVE84950.1"/>
    <property type="molecule type" value="Genomic_DNA"/>
</dbReference>
<feature type="region of interest" description="Disordered" evidence="1">
    <location>
        <begin position="187"/>
        <end position="208"/>
    </location>
</feature>
<dbReference type="AlphaFoldDB" id="A0A202EAF8"/>
<evidence type="ECO:0000256" key="2">
    <source>
        <dbReference type="SAM" id="Phobius"/>
    </source>
</evidence>
<dbReference type="InterPro" id="IPR058675">
    <property type="entry name" value="DUF8054_C"/>
</dbReference>
<sequence>MPLELPGPVEQLRQDEYTGENRCVPCTAVNLIIAVVIALAVGVAFVPAGAVVFGLSLATIYLRGYLVPGTPTLTKRYFPDWLLAKFDKEPLTFEEAAALEREENAVLGDEGGAALDNEGTATLEDDESDTAAETTPAETATASASETDAEQVTSETAGETDTATEPEPPEHVDPEQLFLEHEILVPCVGPAEGGGADGDENDAVGDPDELDEEADLCLTSDIETAWQAEIDALRDGDREVQLAEFLETDPEAVELETSRYAVARVNGRLAARWESEAAVLADIAAKRVLAERLPEWDRLTIQQCSQLANGLRAFIETCPTCESDISLDEETVESCCRSRQVYAITCNDCDVRILEVSQ</sequence>
<protein>
    <submittedName>
        <fullName evidence="6">Uncharacterized protein</fullName>
    </submittedName>
</protein>
<feature type="region of interest" description="Disordered" evidence="1">
    <location>
        <begin position="104"/>
        <end position="172"/>
    </location>
</feature>
<keyword evidence="2" id="KW-0472">Membrane</keyword>
<gene>
    <name evidence="6" type="ORF">B2G88_11360</name>
</gene>
<dbReference type="InterPro" id="IPR058674">
    <property type="entry name" value="DUF8054_N"/>
</dbReference>
<feature type="compositionally biased region" description="Low complexity" evidence="1">
    <location>
        <begin position="153"/>
        <end position="165"/>
    </location>
</feature>
<keyword evidence="7" id="KW-1185">Reference proteome</keyword>
<feature type="domain" description="DUF8054" evidence="3">
    <location>
        <begin position="9"/>
        <end position="89"/>
    </location>
</feature>
<feature type="transmembrane region" description="Helical" evidence="2">
    <location>
        <begin position="31"/>
        <end position="55"/>
    </location>
</feature>
<feature type="domain" description="DUF8054" evidence="4">
    <location>
        <begin position="316"/>
        <end position="356"/>
    </location>
</feature>
<dbReference type="Pfam" id="PF26236">
    <property type="entry name" value="DUF8054_N"/>
    <property type="match status" value="1"/>
</dbReference>
<dbReference type="Pfam" id="PF26238">
    <property type="entry name" value="DUF8054_M"/>
    <property type="match status" value="1"/>
</dbReference>
<name>A0A202EAF8_9EURY</name>
<comment type="caution">
    <text evidence="6">The sequence shown here is derived from an EMBL/GenBank/DDBJ whole genome shotgun (WGS) entry which is preliminary data.</text>
</comment>
<dbReference type="RefSeq" id="WP_087714813.1">
    <property type="nucleotide sequence ID" value="NZ_MWPH01000002.1"/>
</dbReference>
<reference evidence="6 7" key="1">
    <citation type="submission" date="2017-02" db="EMBL/GenBank/DDBJ databases">
        <title>Natronthermophilus aegyptiacus gen. nov.,sp. nov., an aerobic, extremely halophilic alkalithermophilic archaeon isolated from the athalassohaline Wadi An Natrun, Egypt.</title>
        <authorList>
            <person name="Zhao B."/>
        </authorList>
    </citation>
    <scope>NUCLEOTIDE SEQUENCE [LARGE SCALE GENOMIC DNA]</scope>
    <source>
        <strain evidence="6 7">CGMCC 1.3597</strain>
    </source>
</reference>
<feature type="compositionally biased region" description="Low complexity" evidence="1">
    <location>
        <begin position="131"/>
        <end position="146"/>
    </location>
</feature>
<organism evidence="6 7">
    <name type="scientific">Natronolimnobius baerhuensis</name>
    <dbReference type="NCBI Taxonomy" id="253108"/>
    <lineage>
        <taxon>Archaea</taxon>
        <taxon>Methanobacteriati</taxon>
        <taxon>Methanobacteriota</taxon>
        <taxon>Stenosarchaea group</taxon>
        <taxon>Halobacteria</taxon>
        <taxon>Halobacteriales</taxon>
        <taxon>Natrialbaceae</taxon>
        <taxon>Natronolimnobius</taxon>
    </lineage>
</organism>
<keyword evidence="2" id="KW-0812">Transmembrane</keyword>
<dbReference type="InterPro" id="IPR058775">
    <property type="entry name" value="DUF8054_M"/>
</dbReference>
<evidence type="ECO:0000313" key="7">
    <source>
        <dbReference type="Proteomes" id="UP000196084"/>
    </source>
</evidence>
<dbReference type="Pfam" id="PF26237">
    <property type="entry name" value="DUF8054_C"/>
    <property type="match status" value="1"/>
</dbReference>
<dbReference type="Proteomes" id="UP000196084">
    <property type="component" value="Unassembled WGS sequence"/>
</dbReference>